<dbReference type="Proteomes" id="UP000037737">
    <property type="component" value="Unassembled WGS sequence"/>
</dbReference>
<dbReference type="PATRIC" id="fig|84292.3.peg.2595"/>
<dbReference type="EMBL" id="LAVO01000014">
    <property type="protein sequence ID" value="KOS10002.1"/>
    <property type="molecule type" value="Genomic_DNA"/>
</dbReference>
<reference evidence="1" key="1">
    <citation type="submission" date="2015-04" db="EMBL/GenBank/DDBJ databases">
        <title>Complete genome sequence of Microbacterium chocolatum SIT 101, a bacterium enantioselectively hydrolyzing mesomeric diesters.</title>
        <authorList>
            <person name="Li X."/>
            <person name="Xu Y."/>
        </authorList>
    </citation>
    <scope>NUCLEOTIDE SEQUENCE [LARGE SCALE GENOMIC DNA]</scope>
    <source>
        <strain evidence="1">SIT 101</strain>
    </source>
</reference>
<gene>
    <name evidence="1" type="ORF">XI38_12780</name>
</gene>
<evidence type="ECO:0000313" key="2">
    <source>
        <dbReference type="Proteomes" id="UP000037737"/>
    </source>
</evidence>
<dbReference type="AlphaFoldDB" id="A0A0M9VKE8"/>
<sequence length="263" mass="28268">MAFAVKTGVDCREHRRRLPGLLSAVILTGSATLDDWRPGISDVDLVLITARPVASADWAALADMHAATKTGTVIDGVYLTESQLVAGPDEVDAAPQVVGEELTAEARGGELTCVTWLQLQRGIEGTISDDGVLRWVPCSRRFPAALDDAKAFSRSNLTEYWAPLAAQARERLAGRSKTATIDADTLQWIALGPARLVATLERDSIISKTEAASFASGRWPEFTDLLLRAAASRAGEEVEFTVSDAWFALELLERCVTAGMDAP</sequence>
<accession>A0A0M9VKE8</accession>
<proteinExistence type="predicted"/>
<organism evidence="1 2">
    <name type="scientific">Microbacterium aurantiacum</name>
    <dbReference type="NCBI Taxonomy" id="162393"/>
    <lineage>
        <taxon>Bacteria</taxon>
        <taxon>Bacillati</taxon>
        <taxon>Actinomycetota</taxon>
        <taxon>Actinomycetes</taxon>
        <taxon>Micrococcales</taxon>
        <taxon>Microbacteriaceae</taxon>
        <taxon>Microbacterium</taxon>
    </lineage>
</organism>
<evidence type="ECO:0000313" key="1">
    <source>
        <dbReference type="EMBL" id="KOS10002.1"/>
    </source>
</evidence>
<dbReference type="InterPro" id="IPR043519">
    <property type="entry name" value="NT_sf"/>
</dbReference>
<name>A0A0M9VKE8_9MICO</name>
<comment type="caution">
    <text evidence="1">The sequence shown here is derived from an EMBL/GenBank/DDBJ whole genome shotgun (WGS) entry which is preliminary data.</text>
</comment>
<keyword evidence="2" id="KW-1185">Reference proteome</keyword>
<protein>
    <submittedName>
        <fullName evidence="1">Uncharacterized protein</fullName>
    </submittedName>
</protein>
<dbReference type="SUPFAM" id="SSF81301">
    <property type="entry name" value="Nucleotidyltransferase"/>
    <property type="match status" value="1"/>
</dbReference>
<dbReference type="KEGG" id="mcw:A8L33_12490"/>